<evidence type="ECO:0000313" key="2">
    <source>
        <dbReference type="Proteomes" id="UP000198575"/>
    </source>
</evidence>
<evidence type="ECO:0000313" key="1">
    <source>
        <dbReference type="EMBL" id="SFN72756.1"/>
    </source>
</evidence>
<dbReference type="AlphaFoldDB" id="A0A1I5BDJ5"/>
<dbReference type="Proteomes" id="UP000198575">
    <property type="component" value="Unassembled WGS sequence"/>
</dbReference>
<reference evidence="1 2" key="1">
    <citation type="submission" date="2016-10" db="EMBL/GenBank/DDBJ databases">
        <authorList>
            <person name="de Groot N.N."/>
        </authorList>
    </citation>
    <scope>NUCLEOTIDE SEQUENCE [LARGE SCALE GENOMIC DNA]</scope>
    <source>
        <strain evidence="1 2">CGMCC 1.7659</strain>
    </source>
</reference>
<sequence>MYISVNIPAFVELQAVRSHLIEHDAQWEHADPTYESLFPDEAQLVNQADR</sequence>
<keyword evidence="2" id="KW-1185">Reference proteome</keyword>
<protein>
    <submittedName>
        <fullName evidence="1">Uncharacterized protein</fullName>
    </submittedName>
</protein>
<organism evidence="1 2">
    <name type="scientific">Dokdonella immobilis</name>
    <dbReference type="NCBI Taxonomy" id="578942"/>
    <lineage>
        <taxon>Bacteria</taxon>
        <taxon>Pseudomonadati</taxon>
        <taxon>Pseudomonadota</taxon>
        <taxon>Gammaproteobacteria</taxon>
        <taxon>Lysobacterales</taxon>
        <taxon>Rhodanobacteraceae</taxon>
        <taxon>Dokdonella</taxon>
    </lineage>
</organism>
<accession>A0A1I5BDJ5</accession>
<gene>
    <name evidence="1" type="ORF">SAMN05216289_1712</name>
</gene>
<dbReference type="EMBL" id="FOVF01000071">
    <property type="protein sequence ID" value="SFN72756.1"/>
    <property type="molecule type" value="Genomic_DNA"/>
</dbReference>
<name>A0A1I5BDJ5_9GAMM</name>
<proteinExistence type="predicted"/>